<dbReference type="PANTHER" id="PTHR12352">
    <property type="entry name" value="SECRETED MODULAR CALCIUM-BINDING PROTEIN"/>
    <property type="match status" value="1"/>
</dbReference>
<protein>
    <submittedName>
        <fullName evidence="8">U24-ctenitoxin-Pn1a</fullName>
    </submittedName>
</protein>
<evidence type="ECO:0000256" key="3">
    <source>
        <dbReference type="ARBA" id="ARBA00022737"/>
    </source>
</evidence>
<name>A0A8X6HA42_TRICU</name>
<dbReference type="PROSITE" id="PS51162">
    <property type="entry name" value="THYROGLOBULIN_1_2"/>
    <property type="match status" value="2"/>
</dbReference>
<dbReference type="InterPro" id="IPR051950">
    <property type="entry name" value="Dev_reg/Prot_inhib"/>
</dbReference>
<keyword evidence="4 5" id="KW-1015">Disulfide bond</keyword>
<keyword evidence="3" id="KW-0677">Repeat</keyword>
<feature type="signal peptide" evidence="6">
    <location>
        <begin position="1"/>
        <end position="20"/>
    </location>
</feature>
<evidence type="ECO:0000256" key="1">
    <source>
        <dbReference type="ARBA" id="ARBA00004613"/>
    </source>
</evidence>
<dbReference type="GO" id="GO:0005615">
    <property type="term" value="C:extracellular space"/>
    <property type="evidence" value="ECO:0007669"/>
    <property type="project" value="TreeGrafter"/>
</dbReference>
<keyword evidence="6" id="KW-0732">Signal</keyword>
<dbReference type="GO" id="GO:0007160">
    <property type="term" value="P:cell-matrix adhesion"/>
    <property type="evidence" value="ECO:0007669"/>
    <property type="project" value="TreeGrafter"/>
</dbReference>
<feature type="disulfide bond" evidence="5">
    <location>
        <begin position="60"/>
        <end position="67"/>
    </location>
</feature>
<reference evidence="8" key="1">
    <citation type="submission" date="2020-07" db="EMBL/GenBank/DDBJ databases">
        <title>Multicomponent nature underlies the extraordinary mechanical properties of spider dragline silk.</title>
        <authorList>
            <person name="Kono N."/>
            <person name="Nakamura H."/>
            <person name="Mori M."/>
            <person name="Yoshida Y."/>
            <person name="Ohtoshi R."/>
            <person name="Malay A.D."/>
            <person name="Moran D.A.P."/>
            <person name="Tomita M."/>
            <person name="Numata K."/>
            <person name="Arakawa K."/>
        </authorList>
    </citation>
    <scope>NUCLEOTIDE SEQUENCE</scope>
</reference>
<feature type="disulfide bond" evidence="5">
    <location>
        <begin position="129"/>
        <end position="149"/>
    </location>
</feature>
<comment type="caution">
    <text evidence="5">Lacks conserved residue(s) required for the propagation of feature annotation.</text>
</comment>
<dbReference type="SMART" id="SM00211">
    <property type="entry name" value="TY"/>
    <property type="match status" value="2"/>
</dbReference>
<gene>
    <name evidence="8" type="ORF">TNCT_451891</name>
</gene>
<sequence>MLKTLVFILIVGVIVEWSSAEREKSECEQHRERESKSFAPLPMHLIPECESNGDYKPLQCFKNSKFCACWDKSGNPATQPSGKIKSCQCLLQKHEADKKGLLGAYKPQCEEDGKFKKRQCHGSTGSCWCAHPETGEKLTEPSRDASAECK</sequence>
<dbReference type="SUPFAM" id="SSF57610">
    <property type="entry name" value="Thyroglobulin type-1 domain"/>
    <property type="match status" value="2"/>
</dbReference>
<feature type="domain" description="Thyroglobulin type-1" evidence="7">
    <location>
        <begin position="86"/>
        <end position="149"/>
    </location>
</feature>
<dbReference type="InterPro" id="IPR036857">
    <property type="entry name" value="Thyroglobulin_1_sf"/>
</dbReference>
<comment type="subcellular location">
    <subcellularLocation>
        <location evidence="1">Secreted</location>
    </subcellularLocation>
</comment>
<accession>A0A8X6HA42</accession>
<evidence type="ECO:0000256" key="6">
    <source>
        <dbReference type="SAM" id="SignalP"/>
    </source>
</evidence>
<dbReference type="PANTHER" id="PTHR12352:SF3">
    <property type="entry name" value="NIDOGEN-2"/>
    <property type="match status" value="1"/>
</dbReference>
<evidence type="ECO:0000256" key="4">
    <source>
        <dbReference type="ARBA" id="ARBA00023157"/>
    </source>
</evidence>
<keyword evidence="2" id="KW-0964">Secreted</keyword>
<evidence type="ECO:0000313" key="8">
    <source>
        <dbReference type="EMBL" id="GFQ70067.1"/>
    </source>
</evidence>
<dbReference type="Proteomes" id="UP000887116">
    <property type="component" value="Unassembled WGS sequence"/>
</dbReference>
<evidence type="ECO:0000313" key="9">
    <source>
        <dbReference type="Proteomes" id="UP000887116"/>
    </source>
</evidence>
<feature type="domain" description="Thyroglobulin type-1" evidence="7">
    <location>
        <begin position="24"/>
        <end position="74"/>
    </location>
</feature>
<evidence type="ECO:0000259" key="7">
    <source>
        <dbReference type="PROSITE" id="PS51162"/>
    </source>
</evidence>
<dbReference type="InterPro" id="IPR000716">
    <property type="entry name" value="Thyroglobulin_1"/>
</dbReference>
<keyword evidence="9" id="KW-1185">Reference proteome</keyword>
<feature type="disulfide bond" evidence="5">
    <location>
        <begin position="120"/>
        <end position="127"/>
    </location>
</feature>
<proteinExistence type="predicted"/>
<dbReference type="PROSITE" id="PS00484">
    <property type="entry name" value="THYROGLOBULIN_1_1"/>
    <property type="match status" value="1"/>
</dbReference>
<evidence type="ECO:0000256" key="5">
    <source>
        <dbReference type="PROSITE-ProRule" id="PRU00500"/>
    </source>
</evidence>
<organism evidence="8 9">
    <name type="scientific">Trichonephila clavata</name>
    <name type="common">Joro spider</name>
    <name type="synonym">Nephila clavata</name>
    <dbReference type="NCBI Taxonomy" id="2740835"/>
    <lineage>
        <taxon>Eukaryota</taxon>
        <taxon>Metazoa</taxon>
        <taxon>Ecdysozoa</taxon>
        <taxon>Arthropoda</taxon>
        <taxon>Chelicerata</taxon>
        <taxon>Arachnida</taxon>
        <taxon>Araneae</taxon>
        <taxon>Araneomorphae</taxon>
        <taxon>Entelegynae</taxon>
        <taxon>Araneoidea</taxon>
        <taxon>Nephilidae</taxon>
        <taxon>Trichonephila</taxon>
    </lineage>
</organism>
<evidence type="ECO:0000256" key="2">
    <source>
        <dbReference type="ARBA" id="ARBA00022525"/>
    </source>
</evidence>
<dbReference type="GO" id="GO:0005604">
    <property type="term" value="C:basement membrane"/>
    <property type="evidence" value="ECO:0007669"/>
    <property type="project" value="TreeGrafter"/>
</dbReference>
<dbReference type="CDD" id="cd00191">
    <property type="entry name" value="TY"/>
    <property type="match status" value="1"/>
</dbReference>
<feature type="chain" id="PRO_5036457061" evidence="6">
    <location>
        <begin position="21"/>
        <end position="150"/>
    </location>
</feature>
<dbReference type="OrthoDB" id="6425141at2759"/>
<dbReference type="AlphaFoldDB" id="A0A8X6HA42"/>
<comment type="caution">
    <text evidence="8">The sequence shown here is derived from an EMBL/GenBank/DDBJ whole genome shotgun (WGS) entry which is preliminary data.</text>
</comment>
<dbReference type="Pfam" id="PF00086">
    <property type="entry name" value="Thyroglobulin_1"/>
    <property type="match status" value="2"/>
</dbReference>
<dbReference type="Gene3D" id="4.10.800.10">
    <property type="entry name" value="Thyroglobulin type-1"/>
    <property type="match status" value="2"/>
</dbReference>
<dbReference type="EMBL" id="BMAO01030747">
    <property type="protein sequence ID" value="GFQ70067.1"/>
    <property type="molecule type" value="Genomic_DNA"/>
</dbReference>